<evidence type="ECO:0000313" key="2">
    <source>
        <dbReference type="Proteomes" id="UP000054538"/>
    </source>
</evidence>
<dbReference type="OrthoDB" id="2681442at2759"/>
<organism evidence="1 2">
    <name type="scientific">Paxillus rubicundulus Ve08.2h10</name>
    <dbReference type="NCBI Taxonomy" id="930991"/>
    <lineage>
        <taxon>Eukaryota</taxon>
        <taxon>Fungi</taxon>
        <taxon>Dikarya</taxon>
        <taxon>Basidiomycota</taxon>
        <taxon>Agaricomycotina</taxon>
        <taxon>Agaricomycetes</taxon>
        <taxon>Agaricomycetidae</taxon>
        <taxon>Boletales</taxon>
        <taxon>Paxilineae</taxon>
        <taxon>Paxillaceae</taxon>
        <taxon>Paxillus</taxon>
    </lineage>
</organism>
<keyword evidence="2" id="KW-1185">Reference proteome</keyword>
<reference evidence="2" key="2">
    <citation type="submission" date="2015-01" db="EMBL/GenBank/DDBJ databases">
        <title>Evolutionary Origins and Diversification of the Mycorrhizal Mutualists.</title>
        <authorList>
            <consortium name="DOE Joint Genome Institute"/>
            <consortium name="Mycorrhizal Genomics Consortium"/>
            <person name="Kohler A."/>
            <person name="Kuo A."/>
            <person name="Nagy L.G."/>
            <person name="Floudas D."/>
            <person name="Copeland A."/>
            <person name="Barry K.W."/>
            <person name="Cichocki N."/>
            <person name="Veneault-Fourrey C."/>
            <person name="LaButti K."/>
            <person name="Lindquist E.A."/>
            <person name="Lipzen A."/>
            <person name="Lundell T."/>
            <person name="Morin E."/>
            <person name="Murat C."/>
            <person name="Riley R."/>
            <person name="Ohm R."/>
            <person name="Sun H."/>
            <person name="Tunlid A."/>
            <person name="Henrissat B."/>
            <person name="Grigoriev I.V."/>
            <person name="Hibbett D.S."/>
            <person name="Martin F."/>
        </authorList>
    </citation>
    <scope>NUCLEOTIDE SEQUENCE [LARGE SCALE GENOMIC DNA]</scope>
    <source>
        <strain evidence="2">Ve08.2h10</strain>
    </source>
</reference>
<sequence length="75" mass="8551">FHIGGTTELLLQGISPDIIATQGRWTSRAFLQYWRRIETILPLFISSSSDVAHLHSIDSIMDNFSHKNNLSRTHT</sequence>
<proteinExistence type="predicted"/>
<dbReference type="HOGENOM" id="CLU_003292_9_2_1"/>
<evidence type="ECO:0000313" key="1">
    <source>
        <dbReference type="EMBL" id="KIK93111.1"/>
    </source>
</evidence>
<gene>
    <name evidence="1" type="ORF">PAXRUDRAFT_145753</name>
</gene>
<dbReference type="InParanoid" id="A0A0D0DUY9"/>
<name>A0A0D0DUY9_9AGAM</name>
<accession>A0A0D0DUY9</accession>
<feature type="non-terminal residue" evidence="1">
    <location>
        <position position="1"/>
    </location>
</feature>
<protein>
    <submittedName>
        <fullName evidence="1">Uncharacterized protein</fullName>
    </submittedName>
</protein>
<dbReference type="Proteomes" id="UP000054538">
    <property type="component" value="Unassembled WGS sequence"/>
</dbReference>
<reference evidence="1 2" key="1">
    <citation type="submission" date="2014-04" db="EMBL/GenBank/DDBJ databases">
        <authorList>
            <consortium name="DOE Joint Genome Institute"/>
            <person name="Kuo A."/>
            <person name="Kohler A."/>
            <person name="Jargeat P."/>
            <person name="Nagy L.G."/>
            <person name="Floudas D."/>
            <person name="Copeland A."/>
            <person name="Barry K.W."/>
            <person name="Cichocki N."/>
            <person name="Veneault-Fourrey C."/>
            <person name="LaButti K."/>
            <person name="Lindquist E.A."/>
            <person name="Lipzen A."/>
            <person name="Lundell T."/>
            <person name="Morin E."/>
            <person name="Murat C."/>
            <person name="Sun H."/>
            <person name="Tunlid A."/>
            <person name="Henrissat B."/>
            <person name="Grigoriev I.V."/>
            <person name="Hibbett D.S."/>
            <person name="Martin F."/>
            <person name="Nordberg H.P."/>
            <person name="Cantor M.N."/>
            <person name="Hua S.X."/>
        </authorList>
    </citation>
    <scope>NUCLEOTIDE SEQUENCE [LARGE SCALE GENOMIC DNA]</scope>
    <source>
        <strain evidence="1 2">Ve08.2h10</strain>
    </source>
</reference>
<dbReference type="AlphaFoldDB" id="A0A0D0DUY9"/>
<dbReference type="EMBL" id="KN825212">
    <property type="protein sequence ID" value="KIK93111.1"/>
    <property type="molecule type" value="Genomic_DNA"/>
</dbReference>